<dbReference type="Proteomes" id="UP000838763">
    <property type="component" value="Unassembled WGS sequence"/>
</dbReference>
<name>A0A9P1GZ43_9PEZI</name>
<evidence type="ECO:0000313" key="1">
    <source>
        <dbReference type="EMBL" id="CAI4212987.1"/>
    </source>
</evidence>
<reference evidence="1" key="1">
    <citation type="submission" date="2022-11" db="EMBL/GenBank/DDBJ databases">
        <authorList>
            <person name="Scott C."/>
            <person name="Bruce N."/>
        </authorList>
    </citation>
    <scope>NUCLEOTIDE SEQUENCE</scope>
</reference>
<keyword evidence="2" id="KW-1185">Reference proteome</keyword>
<organism evidence="1 2">
    <name type="scientific">Parascedosporium putredinis</name>
    <dbReference type="NCBI Taxonomy" id="1442378"/>
    <lineage>
        <taxon>Eukaryota</taxon>
        <taxon>Fungi</taxon>
        <taxon>Dikarya</taxon>
        <taxon>Ascomycota</taxon>
        <taxon>Pezizomycotina</taxon>
        <taxon>Sordariomycetes</taxon>
        <taxon>Hypocreomycetidae</taxon>
        <taxon>Microascales</taxon>
        <taxon>Microascaceae</taxon>
        <taxon>Parascedosporium</taxon>
    </lineage>
</organism>
<dbReference type="AlphaFoldDB" id="A0A9P1GZ43"/>
<proteinExistence type="predicted"/>
<dbReference type="EMBL" id="CALLCH030000006">
    <property type="protein sequence ID" value="CAI4212987.1"/>
    <property type="molecule type" value="Genomic_DNA"/>
</dbReference>
<sequence length="247" mass="27034">MHYIRFLRPPKIEVQKGQSSLSLVLVLSTDLGDALLASEANVLLNLCLFTQGRNDGHTLEPGFKTTLTWERGARVLKKTVPIPTNSWKQLLIRPADLAVAARQFSQLVSWASSSSATGRPRGLIMPVWFDFELQEESERAGRKDVCLRKLHLVGTTVLEFEEEFGDSIARHVWDGGLAAVSFLSQILGGQAKADAAIGARMPVLRGCFSTRGRWTLSRLGAVSVFWASDSAGCSPPRGRMPGWGTTV</sequence>
<accession>A0A9P1GZ43</accession>
<evidence type="ECO:0000313" key="2">
    <source>
        <dbReference type="Proteomes" id="UP000838763"/>
    </source>
</evidence>
<comment type="caution">
    <text evidence="1">The sequence shown here is derived from an EMBL/GenBank/DDBJ whole genome shotgun (WGS) entry which is preliminary data.</text>
</comment>
<protein>
    <submittedName>
        <fullName evidence="1">Uncharacterized protein</fullName>
    </submittedName>
</protein>
<dbReference type="OrthoDB" id="413520at2759"/>
<gene>
    <name evidence="1" type="ORF">PPNO1_LOCUS2738</name>
</gene>